<sequence length="141" mass="16874">MVGILGILTRQLINYHFRNTLEGMCDGESDYCKKLYNYLSENLDWISRTVNKKTDADSYWKQILVGILGILTRQLISYHFRNTLEGMCDGERDYCKKLYNYLSENLDWISRTVNKKTDADSYWKQVSRISFITFHFFWKNH</sequence>
<evidence type="ECO:0000256" key="1">
    <source>
        <dbReference type="ARBA" id="ARBA00007835"/>
    </source>
</evidence>
<dbReference type="Gene3D" id="1.10.439.20">
    <property type="entry name" value="Phospholipase B-like, domain 2"/>
    <property type="match status" value="2"/>
</dbReference>
<reference evidence="10" key="1">
    <citation type="submission" date="2016-06" db="UniProtKB">
        <authorList>
            <consortium name="WormBaseParasite"/>
        </authorList>
    </citation>
    <scope>IDENTIFICATION</scope>
</reference>
<dbReference type="GO" id="GO:0004620">
    <property type="term" value="F:phospholipase activity"/>
    <property type="evidence" value="ECO:0007669"/>
    <property type="project" value="InterPro"/>
</dbReference>
<keyword evidence="5 7" id="KW-0443">Lipid metabolism</keyword>
<dbReference type="EMBL" id="UYRT01120497">
    <property type="protein sequence ID" value="VDN50020.1"/>
    <property type="molecule type" value="Genomic_DNA"/>
</dbReference>
<reference evidence="8 9" key="2">
    <citation type="submission" date="2018-11" db="EMBL/GenBank/DDBJ databases">
        <authorList>
            <consortium name="Pathogen Informatics"/>
        </authorList>
    </citation>
    <scope>NUCLEOTIDE SEQUENCE [LARGE SCALE GENOMIC DNA]</scope>
</reference>
<keyword evidence="9" id="KW-1185">Reference proteome</keyword>
<evidence type="ECO:0000256" key="3">
    <source>
        <dbReference type="ARBA" id="ARBA00022801"/>
    </source>
</evidence>
<dbReference type="PANTHER" id="PTHR12370">
    <property type="entry name" value="PHOSPHOLIPASE B-RELATED"/>
    <property type="match status" value="1"/>
</dbReference>
<dbReference type="OrthoDB" id="443524at2759"/>
<dbReference type="Proteomes" id="UP000271098">
    <property type="component" value="Unassembled WGS sequence"/>
</dbReference>
<proteinExistence type="inferred from homology"/>
<keyword evidence="3 7" id="KW-0378">Hydrolase</keyword>
<evidence type="ECO:0000256" key="4">
    <source>
        <dbReference type="ARBA" id="ARBA00022963"/>
    </source>
</evidence>
<dbReference type="InterPro" id="IPR007000">
    <property type="entry name" value="PLipase_B-like"/>
</dbReference>
<protein>
    <recommendedName>
        <fullName evidence="7">Phospholipase B-like</fullName>
        <ecNumber evidence="7">3.1.1.-</ecNumber>
    </recommendedName>
</protein>
<dbReference type="InterPro" id="IPR043041">
    <property type="entry name" value="PLipase_B-like_dom2"/>
</dbReference>
<evidence type="ECO:0000256" key="2">
    <source>
        <dbReference type="ARBA" id="ARBA00022729"/>
    </source>
</evidence>
<evidence type="ECO:0000313" key="10">
    <source>
        <dbReference type="WBParaSite" id="GPUH_0002718101-mRNA-1"/>
    </source>
</evidence>
<organism evidence="10">
    <name type="scientific">Gongylonema pulchrum</name>
    <dbReference type="NCBI Taxonomy" id="637853"/>
    <lineage>
        <taxon>Eukaryota</taxon>
        <taxon>Metazoa</taxon>
        <taxon>Ecdysozoa</taxon>
        <taxon>Nematoda</taxon>
        <taxon>Chromadorea</taxon>
        <taxon>Rhabditida</taxon>
        <taxon>Spirurina</taxon>
        <taxon>Spiruromorpha</taxon>
        <taxon>Spiruroidea</taxon>
        <taxon>Gongylonematidae</taxon>
        <taxon>Gongylonema</taxon>
    </lineage>
</organism>
<comment type="function">
    <text evidence="7">Putative phospholipase.</text>
</comment>
<dbReference type="EC" id="3.1.1.-" evidence="7"/>
<dbReference type="GO" id="GO:0009395">
    <property type="term" value="P:phospholipid catabolic process"/>
    <property type="evidence" value="ECO:0007669"/>
    <property type="project" value="TreeGrafter"/>
</dbReference>
<keyword evidence="4 7" id="KW-0442">Lipid degradation</keyword>
<evidence type="ECO:0000256" key="6">
    <source>
        <dbReference type="ARBA" id="ARBA00023180"/>
    </source>
</evidence>
<dbReference type="AlphaFoldDB" id="A0A183F1R0"/>
<evidence type="ECO:0000256" key="7">
    <source>
        <dbReference type="RuleBase" id="RU364138"/>
    </source>
</evidence>
<keyword evidence="2" id="KW-0732">Signal</keyword>
<keyword evidence="6" id="KW-0325">Glycoprotein</keyword>
<gene>
    <name evidence="8" type="ORF">GPUH_LOCUS27151</name>
</gene>
<evidence type="ECO:0000313" key="8">
    <source>
        <dbReference type="EMBL" id="VDN50020.1"/>
    </source>
</evidence>
<dbReference type="Pfam" id="PF04916">
    <property type="entry name" value="Phospholip_B"/>
    <property type="match status" value="2"/>
</dbReference>
<evidence type="ECO:0000256" key="5">
    <source>
        <dbReference type="ARBA" id="ARBA00023098"/>
    </source>
</evidence>
<name>A0A183F1R0_9BILA</name>
<dbReference type="GO" id="GO:0005576">
    <property type="term" value="C:extracellular region"/>
    <property type="evidence" value="ECO:0007669"/>
    <property type="project" value="TreeGrafter"/>
</dbReference>
<evidence type="ECO:0000313" key="9">
    <source>
        <dbReference type="Proteomes" id="UP000271098"/>
    </source>
</evidence>
<dbReference type="WBParaSite" id="GPUH_0002718101-mRNA-1">
    <property type="protein sequence ID" value="GPUH_0002718101-mRNA-1"/>
    <property type="gene ID" value="GPUH_0002718101"/>
</dbReference>
<dbReference type="PANTHER" id="PTHR12370:SF8">
    <property type="entry name" value="PHOSPHOLIPASE B-LIKE 3-RELATED"/>
    <property type="match status" value="1"/>
</dbReference>
<accession>A0A183F1R0</accession>
<comment type="similarity">
    <text evidence="1 7">Belongs to the phospholipase B-like family.</text>
</comment>